<evidence type="ECO:0000256" key="1">
    <source>
        <dbReference type="ARBA" id="ARBA00022441"/>
    </source>
</evidence>
<dbReference type="SUPFAM" id="SSF49785">
    <property type="entry name" value="Galactose-binding domain-like"/>
    <property type="match status" value="1"/>
</dbReference>
<dbReference type="GO" id="GO:0005737">
    <property type="term" value="C:cytoplasm"/>
    <property type="evidence" value="ECO:0007669"/>
    <property type="project" value="TreeGrafter"/>
</dbReference>
<dbReference type="Gene3D" id="2.120.10.80">
    <property type="entry name" value="Kelch-type beta propeller"/>
    <property type="match status" value="1"/>
</dbReference>
<dbReference type="Gene3D" id="2.60.120.260">
    <property type="entry name" value="Galactose-binding domain-like"/>
    <property type="match status" value="1"/>
</dbReference>
<feature type="domain" description="Attractin/MKLN-like beta-propeller" evidence="5">
    <location>
        <begin position="316"/>
        <end position="488"/>
    </location>
</feature>
<protein>
    <submittedName>
        <fullName evidence="6">Uncharacterized protein</fullName>
    </submittedName>
</protein>
<evidence type="ECO:0000256" key="2">
    <source>
        <dbReference type="ARBA" id="ARBA00022737"/>
    </source>
</evidence>
<reference evidence="6" key="1">
    <citation type="submission" date="2014-05" db="EMBL/GenBank/DDBJ databases">
        <authorList>
            <person name="Chronopoulou M."/>
        </authorList>
    </citation>
    <scope>NUCLEOTIDE SEQUENCE</scope>
    <source>
        <tissue evidence="6">Whole organism</tissue>
    </source>
</reference>
<feature type="compositionally biased region" description="Low complexity" evidence="3">
    <location>
        <begin position="315"/>
        <end position="333"/>
    </location>
</feature>
<keyword evidence="2" id="KW-0677">Repeat</keyword>
<organism evidence="6">
    <name type="scientific">Lepeophtheirus salmonis</name>
    <name type="common">Salmon louse</name>
    <name type="synonym">Caligus salmonis</name>
    <dbReference type="NCBI Taxonomy" id="72036"/>
    <lineage>
        <taxon>Eukaryota</taxon>
        <taxon>Metazoa</taxon>
        <taxon>Ecdysozoa</taxon>
        <taxon>Arthropoda</taxon>
        <taxon>Crustacea</taxon>
        <taxon>Multicrustacea</taxon>
        <taxon>Hexanauplia</taxon>
        <taxon>Copepoda</taxon>
        <taxon>Siphonostomatoida</taxon>
        <taxon>Caligidae</taxon>
        <taxon>Lepeophtheirus</taxon>
    </lineage>
</organism>
<proteinExistence type="predicted"/>
<dbReference type="InterPro" id="IPR056737">
    <property type="entry name" value="Beta-prop_ATRN-MKLN-like"/>
</dbReference>
<dbReference type="EMBL" id="HACA01026262">
    <property type="protein sequence ID" value="CDW43623.1"/>
    <property type="molecule type" value="Transcribed_RNA"/>
</dbReference>
<evidence type="ECO:0000259" key="5">
    <source>
        <dbReference type="Pfam" id="PF24981"/>
    </source>
</evidence>
<feature type="region of interest" description="Disordered" evidence="3">
    <location>
        <begin position="298"/>
        <end position="341"/>
    </location>
</feature>
<dbReference type="InterPro" id="IPR006594">
    <property type="entry name" value="LisH"/>
</dbReference>
<dbReference type="OrthoDB" id="10052615at2759"/>
<name>A0A0K2V0F2_LEPSM</name>
<dbReference type="InterPro" id="IPR011043">
    <property type="entry name" value="Gal_Oxase/kelch_b-propeller"/>
</dbReference>
<dbReference type="EMBL" id="HACA01026261">
    <property type="protein sequence ID" value="CDW43622.1"/>
    <property type="molecule type" value="Transcribed_RNA"/>
</dbReference>
<evidence type="ECO:0000313" key="6">
    <source>
        <dbReference type="EMBL" id="CDW43622.1"/>
    </source>
</evidence>
<dbReference type="PROSITE" id="PS50896">
    <property type="entry name" value="LISH"/>
    <property type="match status" value="1"/>
</dbReference>
<feature type="domain" description="Muskelin N-terminal" evidence="4">
    <location>
        <begin position="12"/>
        <end position="206"/>
    </location>
</feature>
<dbReference type="InterPro" id="IPR008979">
    <property type="entry name" value="Galactose-bd-like_sf"/>
</dbReference>
<dbReference type="AlphaFoldDB" id="A0A0K2V0F2"/>
<feature type="compositionally biased region" description="Basic and acidic residues" evidence="3">
    <location>
        <begin position="300"/>
        <end position="310"/>
    </location>
</feature>
<dbReference type="PANTHER" id="PTHR15526:SF5">
    <property type="entry name" value="MUSKELIN"/>
    <property type="match status" value="1"/>
</dbReference>
<keyword evidence="1" id="KW-0880">Kelch repeat</keyword>
<feature type="region of interest" description="Disordered" evidence="3">
    <location>
        <begin position="23"/>
        <end position="48"/>
    </location>
</feature>
<dbReference type="PANTHER" id="PTHR15526">
    <property type="entry name" value="MUSKELIN"/>
    <property type="match status" value="1"/>
</dbReference>
<dbReference type="SUPFAM" id="SSF50965">
    <property type="entry name" value="Galactose oxidase, central domain"/>
    <property type="match status" value="1"/>
</dbReference>
<sequence length="497" mass="57129">MELQRLLISEENEVLPFSIHKYSSSSSTYTPENILDDKPKDQSSRWSSNTISPPQFLILKLERPAIVKFILFGKYEKTHVCNLKRFKVFGGIREDDNFIELLDSGLKNDSIPESFPLRYTVNQHSYPCLFIKIVPIQSWGPIFNFSIWHISLMGITKPEIIQPSILWQEQFREKEAIRLCLKHFRQHNYIEIYELLQKKTLIKLENEILTNLHDILVSSGNFVMAESIIDKAIHDDLFNLWIDTQLPHPQWTHLAVSDNIASSQSYGQCQIDEFNQLSSKSSSCTLGSPTSLSLMESNELEGKHENRDNNEGESLDQNKSSSSLASLHQSLKQPQPRGGHQMVMDTTHQCIYLFGGWNGQQNLSDFWHIDVSSPNERWTLLSKNTELDGGPSPRSCHKMVLDQSSRHIFVLGRYLERELRDDVEKIKGDFYMYNLDTKRWILITDDTAAMGGPGLCFDHQMVIDQENNTIYVFGGHSIYSSSYSQGYSTTILYINSV</sequence>
<dbReference type="Pfam" id="PF06588">
    <property type="entry name" value="Muskelin_N"/>
    <property type="match status" value="1"/>
</dbReference>
<dbReference type="InterPro" id="IPR010565">
    <property type="entry name" value="Muskelin_N"/>
</dbReference>
<evidence type="ECO:0000259" key="4">
    <source>
        <dbReference type="Pfam" id="PF06588"/>
    </source>
</evidence>
<dbReference type="InterPro" id="IPR015915">
    <property type="entry name" value="Kelch-typ_b-propeller"/>
</dbReference>
<dbReference type="Pfam" id="PF24981">
    <property type="entry name" value="Beta-prop_ATRN-LZTR1"/>
    <property type="match status" value="1"/>
</dbReference>
<evidence type="ECO:0000256" key="3">
    <source>
        <dbReference type="SAM" id="MobiDB-lite"/>
    </source>
</evidence>
<accession>A0A0K2V0F2</accession>
<dbReference type="InterPro" id="IPR052456">
    <property type="entry name" value="CTLH_complex_component"/>
</dbReference>